<dbReference type="InterPro" id="IPR009380">
    <property type="entry name" value="DUF1036"/>
</dbReference>
<organism evidence="3 4">
    <name type="scientific">Hyphomonas oceanitis SCH89</name>
    <dbReference type="NCBI Taxonomy" id="1280953"/>
    <lineage>
        <taxon>Bacteria</taxon>
        <taxon>Pseudomonadati</taxon>
        <taxon>Pseudomonadota</taxon>
        <taxon>Alphaproteobacteria</taxon>
        <taxon>Hyphomonadales</taxon>
        <taxon>Hyphomonadaceae</taxon>
        <taxon>Hyphomonas</taxon>
    </lineage>
</organism>
<dbReference type="InterPro" id="IPR036365">
    <property type="entry name" value="PGBD-like_sf"/>
</dbReference>
<feature type="signal peptide" evidence="1">
    <location>
        <begin position="1"/>
        <end position="25"/>
    </location>
</feature>
<keyword evidence="4" id="KW-1185">Reference proteome</keyword>
<gene>
    <name evidence="3" type="ORF">HOC_05129</name>
</gene>
<evidence type="ECO:0000259" key="2">
    <source>
        <dbReference type="Pfam" id="PF01471"/>
    </source>
</evidence>
<dbReference type="InterPro" id="IPR036366">
    <property type="entry name" value="PGBDSf"/>
</dbReference>
<keyword evidence="1" id="KW-0732">Signal</keyword>
<evidence type="ECO:0000313" key="3">
    <source>
        <dbReference type="EMBL" id="KDA03509.1"/>
    </source>
</evidence>
<dbReference type="SUPFAM" id="SSF47090">
    <property type="entry name" value="PGBD-like"/>
    <property type="match status" value="1"/>
</dbReference>
<accession>A0A059G9W6</accession>
<dbReference type="Pfam" id="PF06282">
    <property type="entry name" value="DUF1036"/>
    <property type="match status" value="2"/>
</dbReference>
<dbReference type="eggNOG" id="COG3409">
    <property type="taxonomic scope" value="Bacteria"/>
</dbReference>
<dbReference type="OrthoDB" id="9806840at2"/>
<dbReference type="Pfam" id="PF01471">
    <property type="entry name" value="PG_binding_1"/>
    <property type="match status" value="1"/>
</dbReference>
<dbReference type="STRING" id="1280953.HOC_05129"/>
<dbReference type="AlphaFoldDB" id="A0A059G9W6"/>
<dbReference type="PATRIC" id="fig|1280953.3.peg.1033"/>
<evidence type="ECO:0000256" key="1">
    <source>
        <dbReference type="SAM" id="SignalP"/>
    </source>
</evidence>
<comment type="caution">
    <text evidence="3">The sequence shown here is derived from an EMBL/GenBank/DDBJ whole genome shotgun (WGS) entry which is preliminary data.</text>
</comment>
<dbReference type="RefSeq" id="WP_035536373.1">
    <property type="nucleotide sequence ID" value="NZ_ARYL01000005.1"/>
</dbReference>
<proteinExistence type="predicted"/>
<dbReference type="InterPro" id="IPR002477">
    <property type="entry name" value="Peptidoglycan-bd-like"/>
</dbReference>
<sequence length="345" mass="37851">MAQVRSFLKILGLLAAFVGFGQVAAAQDSNDGWSLCNRTSYIIEAAIGRPEAKGITVEGWIKLQPGSCKLALPGPLEPKFHFVYARTSSAHRGGVREWGGNTELCVDPTGSFSLESPPECAAMGLEARGFRAVEVTRRTRWMTPFTEIDNYDAEKARAAGIQRLLEEAGVVSGVIDGNIGHKTRAAIAEFLKKNGLPATTSEADLIDFLEQVAKERGRGVGFTVCNRTKNRIWSAIARRGSEGWESRGWWMLEAGGCSRVLDRPLSGQEHYVYGEMEDGDTIRTLAKASDAFCVGRSKFAIIGRDECEASAYRTALFQAAPPPVDRKLVFEFFERDFAKASQNDR</sequence>
<evidence type="ECO:0000313" key="4">
    <source>
        <dbReference type="Proteomes" id="UP000024942"/>
    </source>
</evidence>
<feature type="domain" description="Peptidoglycan binding-like" evidence="2">
    <location>
        <begin position="161"/>
        <end position="199"/>
    </location>
</feature>
<name>A0A059G9W6_9PROT</name>
<dbReference type="EMBL" id="ARYL01000005">
    <property type="protein sequence ID" value="KDA03509.1"/>
    <property type="molecule type" value="Genomic_DNA"/>
</dbReference>
<reference evidence="3 4" key="1">
    <citation type="journal article" date="2014" name="Antonie Van Leeuwenhoek">
        <title>Hyphomonas beringensis sp. nov. and Hyphomonas chukchiensis sp. nov., isolated from surface seawater of the Bering Sea and Chukchi Sea.</title>
        <authorList>
            <person name="Li C."/>
            <person name="Lai Q."/>
            <person name="Li G."/>
            <person name="Dong C."/>
            <person name="Wang J."/>
            <person name="Liao Y."/>
            <person name="Shao Z."/>
        </authorList>
    </citation>
    <scope>NUCLEOTIDE SEQUENCE [LARGE SCALE GENOMIC DNA]</scope>
    <source>
        <strain evidence="3 4">SCH89</strain>
    </source>
</reference>
<dbReference type="Proteomes" id="UP000024942">
    <property type="component" value="Unassembled WGS sequence"/>
</dbReference>
<protein>
    <recommendedName>
        <fullName evidence="2">Peptidoglycan binding-like domain-containing protein</fullName>
    </recommendedName>
</protein>
<dbReference type="Gene3D" id="1.10.101.10">
    <property type="entry name" value="PGBD-like superfamily/PGBD"/>
    <property type="match status" value="1"/>
</dbReference>
<feature type="chain" id="PRO_5001573412" description="Peptidoglycan binding-like domain-containing protein" evidence="1">
    <location>
        <begin position="26"/>
        <end position="345"/>
    </location>
</feature>
<dbReference type="eggNOG" id="COG5480">
    <property type="taxonomic scope" value="Bacteria"/>
</dbReference>